<evidence type="ECO:0000313" key="3">
    <source>
        <dbReference type="Proteomes" id="UP000002036"/>
    </source>
</evidence>
<dbReference type="OMA" id="PWKCIDL"/>
<sequence length="236" mass="27677">MNEYRRVTREELFDNDPDEPLQEEQPLIEPDLEFITVNDVQVSDSKQDNDPEGAQEFEFPLFSFGAMENSASHDSEKDDAEESRGRTSTRLMKVSLREPSPDFFKQERPRSFYFAEYSVEQTNNFKTAAIEANDILRESAAAPNLRWSQFRGRLWDLKSHNAKIEREQLRELKIKRRRPGKKQRLAKKAGSERVQERLEKAKELKKLAKKKFHKRGGKKNKKTESDGPSKPRFRTE</sequence>
<feature type="compositionally biased region" description="Basic and acidic residues" evidence="1">
    <location>
        <begin position="222"/>
        <end position="236"/>
    </location>
</feature>
<dbReference type="STRING" id="559295.C5DML1"/>
<protein>
    <submittedName>
        <fullName evidence="2">KLTH0G09812p</fullName>
    </submittedName>
</protein>
<dbReference type="RefSeq" id="XP_002555459.1">
    <property type="nucleotide sequence ID" value="XM_002555413.1"/>
</dbReference>
<accession>C5DML1</accession>
<dbReference type="GeneID" id="8293737"/>
<name>C5DML1_LACTC</name>
<dbReference type="InParanoid" id="C5DML1"/>
<evidence type="ECO:0000256" key="1">
    <source>
        <dbReference type="SAM" id="MobiDB-lite"/>
    </source>
</evidence>
<organism evidence="2 3">
    <name type="scientific">Lachancea thermotolerans (strain ATCC 56472 / CBS 6340 / NRRL Y-8284)</name>
    <name type="common">Yeast</name>
    <name type="synonym">Kluyveromyces thermotolerans</name>
    <dbReference type="NCBI Taxonomy" id="559295"/>
    <lineage>
        <taxon>Eukaryota</taxon>
        <taxon>Fungi</taxon>
        <taxon>Dikarya</taxon>
        <taxon>Ascomycota</taxon>
        <taxon>Saccharomycotina</taxon>
        <taxon>Saccharomycetes</taxon>
        <taxon>Saccharomycetales</taxon>
        <taxon>Saccharomycetaceae</taxon>
        <taxon>Lachancea</taxon>
    </lineage>
</organism>
<feature type="compositionally biased region" description="Basic and acidic residues" evidence="1">
    <location>
        <begin position="189"/>
        <end position="206"/>
    </location>
</feature>
<dbReference type="eggNOG" id="ENOG502S1HU">
    <property type="taxonomic scope" value="Eukaryota"/>
</dbReference>
<feature type="compositionally biased region" description="Basic residues" evidence="1">
    <location>
        <begin position="207"/>
        <end position="221"/>
    </location>
</feature>
<dbReference type="InterPro" id="IPR018555">
    <property type="entry name" value="C630.06c-like"/>
</dbReference>
<dbReference type="KEGG" id="lth:KLTH0G09812g"/>
<gene>
    <name evidence="2" type="ordered locus">KLTH0G09812g</name>
</gene>
<dbReference type="Pfam" id="PF09428">
    <property type="entry name" value="DUF2011"/>
    <property type="match status" value="1"/>
</dbReference>
<feature type="compositionally biased region" description="Basic residues" evidence="1">
    <location>
        <begin position="173"/>
        <end position="187"/>
    </location>
</feature>
<dbReference type="EMBL" id="CU928171">
    <property type="protein sequence ID" value="CAR25022.1"/>
    <property type="molecule type" value="Genomic_DNA"/>
</dbReference>
<dbReference type="FunCoup" id="C5DML1">
    <property type="interactions" value="27"/>
</dbReference>
<feature type="region of interest" description="Disordered" evidence="1">
    <location>
        <begin position="173"/>
        <end position="236"/>
    </location>
</feature>
<reference evidence="2 3" key="1">
    <citation type="journal article" date="2009" name="Genome Res.">
        <title>Comparative genomics of protoploid Saccharomycetaceae.</title>
        <authorList>
            <consortium name="The Genolevures Consortium"/>
            <person name="Souciet J.-L."/>
            <person name="Dujon B."/>
            <person name="Gaillardin C."/>
            <person name="Johnston M."/>
            <person name="Baret P.V."/>
            <person name="Cliften P."/>
            <person name="Sherman D.J."/>
            <person name="Weissenbach J."/>
            <person name="Westhof E."/>
            <person name="Wincker P."/>
            <person name="Jubin C."/>
            <person name="Poulain J."/>
            <person name="Barbe V."/>
            <person name="Segurens B."/>
            <person name="Artiguenave F."/>
            <person name="Anthouard V."/>
            <person name="Vacherie B."/>
            <person name="Val M.-E."/>
            <person name="Fulton R.S."/>
            <person name="Minx P."/>
            <person name="Wilson R."/>
            <person name="Durrens P."/>
            <person name="Jean G."/>
            <person name="Marck C."/>
            <person name="Martin T."/>
            <person name="Nikolski M."/>
            <person name="Rolland T."/>
            <person name="Seret M.-L."/>
            <person name="Casaregola S."/>
            <person name="Despons L."/>
            <person name="Fairhead C."/>
            <person name="Fischer G."/>
            <person name="Lafontaine I."/>
            <person name="Leh V."/>
            <person name="Lemaire M."/>
            <person name="de Montigny J."/>
            <person name="Neuveglise C."/>
            <person name="Thierry A."/>
            <person name="Blanc-Lenfle I."/>
            <person name="Bleykasten C."/>
            <person name="Diffels J."/>
            <person name="Fritsch E."/>
            <person name="Frangeul L."/>
            <person name="Goeffon A."/>
            <person name="Jauniaux N."/>
            <person name="Kachouri-Lafond R."/>
            <person name="Payen C."/>
            <person name="Potier S."/>
            <person name="Pribylova L."/>
            <person name="Ozanne C."/>
            <person name="Richard G.-F."/>
            <person name="Sacerdot C."/>
            <person name="Straub M.-L."/>
            <person name="Talla E."/>
        </authorList>
    </citation>
    <scope>NUCLEOTIDE SEQUENCE [LARGE SCALE GENOMIC DNA]</scope>
    <source>
        <strain evidence="3">ATCC 56472 / CBS 6340 / NRRL Y-8284</strain>
    </source>
</reference>
<dbReference type="OrthoDB" id="3994490at2759"/>
<feature type="compositionally biased region" description="Basic and acidic residues" evidence="1">
    <location>
        <begin position="1"/>
        <end position="12"/>
    </location>
</feature>
<feature type="region of interest" description="Disordered" evidence="1">
    <location>
        <begin position="68"/>
        <end position="103"/>
    </location>
</feature>
<keyword evidence="3" id="KW-1185">Reference proteome</keyword>
<dbReference type="HOGENOM" id="CLU_077719_1_0_1"/>
<dbReference type="AlphaFoldDB" id="C5DML1"/>
<evidence type="ECO:0000313" key="2">
    <source>
        <dbReference type="EMBL" id="CAR25022.1"/>
    </source>
</evidence>
<proteinExistence type="predicted"/>
<dbReference type="Proteomes" id="UP000002036">
    <property type="component" value="Chromosome G"/>
</dbReference>
<feature type="compositionally biased region" description="Acidic residues" evidence="1">
    <location>
        <begin position="13"/>
        <end position="22"/>
    </location>
</feature>
<feature type="region of interest" description="Disordered" evidence="1">
    <location>
        <begin position="1"/>
        <end position="28"/>
    </location>
</feature>